<dbReference type="InterPro" id="IPR051677">
    <property type="entry name" value="AfsR-DnrI-RedD_regulator"/>
</dbReference>
<gene>
    <name evidence="2" type="ORF">GCM10023336_24810</name>
</gene>
<dbReference type="Proteomes" id="UP001500124">
    <property type="component" value="Unassembled WGS sequence"/>
</dbReference>
<sequence length="263" mass="27794">MEGTGRLRVTLLGAFQASRDGAVLAVPGARLRALLVRLALAGGHPVGRTGLIEAIWADDPPDEPAHALQDRENGGRMSVNGYRRRPGRGVLALAGAALALAFLGVVGAWAYFVHRMSDPATVLAIGVRVDGSRVSVKFPTCPFEEVRTVEVYDRDSEKLLWKATGPKTAEGRHGTVTLWRAADFSTAAPRPVPGTLPEHLDVVSTYAGTDGGTGGIVDVAEVASAHVPEGTYWTDSGPRTAAQLDAQLTCRTSRRPEGVGTLR</sequence>
<name>A0ABP9K953_9ACTN</name>
<accession>A0ABP9K953</accession>
<evidence type="ECO:0000256" key="1">
    <source>
        <dbReference type="SAM" id="Phobius"/>
    </source>
</evidence>
<keyword evidence="1" id="KW-0812">Transmembrane</keyword>
<protein>
    <recommendedName>
        <fullName evidence="4">OmpR/PhoB-type domain-containing protein</fullName>
    </recommendedName>
</protein>
<evidence type="ECO:0008006" key="4">
    <source>
        <dbReference type="Google" id="ProtNLM"/>
    </source>
</evidence>
<organism evidence="2 3">
    <name type="scientific">Streptomyces similanensis</name>
    <dbReference type="NCBI Taxonomy" id="1274988"/>
    <lineage>
        <taxon>Bacteria</taxon>
        <taxon>Bacillati</taxon>
        <taxon>Actinomycetota</taxon>
        <taxon>Actinomycetes</taxon>
        <taxon>Kitasatosporales</taxon>
        <taxon>Streptomycetaceae</taxon>
        <taxon>Streptomyces</taxon>
    </lineage>
</organism>
<evidence type="ECO:0000313" key="3">
    <source>
        <dbReference type="Proteomes" id="UP001500124"/>
    </source>
</evidence>
<feature type="transmembrane region" description="Helical" evidence="1">
    <location>
        <begin position="90"/>
        <end position="112"/>
    </location>
</feature>
<keyword evidence="3" id="KW-1185">Reference proteome</keyword>
<proteinExistence type="predicted"/>
<dbReference type="PANTHER" id="PTHR35807">
    <property type="entry name" value="TRANSCRIPTIONAL REGULATOR REDD-RELATED"/>
    <property type="match status" value="1"/>
</dbReference>
<keyword evidence="1" id="KW-0472">Membrane</keyword>
<comment type="caution">
    <text evidence="2">The sequence shown here is derived from an EMBL/GenBank/DDBJ whole genome shotgun (WGS) entry which is preliminary data.</text>
</comment>
<dbReference type="InterPro" id="IPR036388">
    <property type="entry name" value="WH-like_DNA-bd_sf"/>
</dbReference>
<dbReference type="EMBL" id="BAABKC010000037">
    <property type="protein sequence ID" value="GAA5053952.1"/>
    <property type="molecule type" value="Genomic_DNA"/>
</dbReference>
<evidence type="ECO:0000313" key="2">
    <source>
        <dbReference type="EMBL" id="GAA5053952.1"/>
    </source>
</evidence>
<dbReference type="Gene3D" id="1.10.10.10">
    <property type="entry name" value="Winged helix-like DNA-binding domain superfamily/Winged helix DNA-binding domain"/>
    <property type="match status" value="1"/>
</dbReference>
<reference evidence="3" key="1">
    <citation type="journal article" date="2019" name="Int. J. Syst. Evol. Microbiol.">
        <title>The Global Catalogue of Microorganisms (GCM) 10K type strain sequencing project: providing services to taxonomists for standard genome sequencing and annotation.</title>
        <authorList>
            <consortium name="The Broad Institute Genomics Platform"/>
            <consortium name="The Broad Institute Genome Sequencing Center for Infectious Disease"/>
            <person name="Wu L."/>
            <person name="Ma J."/>
        </authorList>
    </citation>
    <scope>NUCLEOTIDE SEQUENCE [LARGE SCALE GENOMIC DNA]</scope>
    <source>
        <strain evidence="3">JCM 18410</strain>
    </source>
</reference>
<dbReference type="PANTHER" id="PTHR35807:SF1">
    <property type="entry name" value="TRANSCRIPTIONAL REGULATOR REDD"/>
    <property type="match status" value="1"/>
</dbReference>
<dbReference type="RefSeq" id="WP_345668362.1">
    <property type="nucleotide sequence ID" value="NZ_BAABKC010000037.1"/>
</dbReference>
<keyword evidence="1" id="KW-1133">Transmembrane helix</keyword>